<dbReference type="Proteomes" id="UP000260644">
    <property type="component" value="Unassembled WGS sequence"/>
</dbReference>
<organism evidence="1 2">
    <name type="scientific">Chitinophaga silvatica</name>
    <dbReference type="NCBI Taxonomy" id="2282649"/>
    <lineage>
        <taxon>Bacteria</taxon>
        <taxon>Pseudomonadati</taxon>
        <taxon>Bacteroidota</taxon>
        <taxon>Chitinophagia</taxon>
        <taxon>Chitinophagales</taxon>
        <taxon>Chitinophagaceae</taxon>
        <taxon>Chitinophaga</taxon>
    </lineage>
</organism>
<accession>A0A3E1Y301</accession>
<evidence type="ECO:0000313" key="2">
    <source>
        <dbReference type="Proteomes" id="UP000260644"/>
    </source>
</evidence>
<name>A0A3E1Y301_9BACT</name>
<reference evidence="1 2" key="1">
    <citation type="submission" date="2018-07" db="EMBL/GenBank/DDBJ databases">
        <title>Chitinophaga K2CV101002-2 sp. nov., isolated from a monsoon evergreen broad-leaved forest soil.</title>
        <authorList>
            <person name="Lv Y."/>
        </authorList>
    </citation>
    <scope>NUCLEOTIDE SEQUENCE [LARGE SCALE GENOMIC DNA]</scope>
    <source>
        <strain evidence="1 2">GDMCC 1.1288</strain>
    </source>
</reference>
<comment type="caution">
    <text evidence="1">The sequence shown here is derived from an EMBL/GenBank/DDBJ whole genome shotgun (WGS) entry which is preliminary data.</text>
</comment>
<evidence type="ECO:0000313" key="1">
    <source>
        <dbReference type="EMBL" id="RFS19068.1"/>
    </source>
</evidence>
<keyword evidence="2" id="KW-1185">Reference proteome</keyword>
<dbReference type="AlphaFoldDB" id="A0A3E1Y301"/>
<proteinExistence type="predicted"/>
<dbReference type="EMBL" id="QPMM01000016">
    <property type="protein sequence ID" value="RFS19068.1"/>
    <property type="molecule type" value="Genomic_DNA"/>
</dbReference>
<sequence>MLKISLDELFKEQSQTHFLATIEPLVDTDFYVKVTPWVKEVGCICNYSFDMLKILYEAGN</sequence>
<protein>
    <submittedName>
        <fullName evidence="1">Uncharacterized protein</fullName>
    </submittedName>
</protein>
<gene>
    <name evidence="1" type="ORF">DVR12_24990</name>
</gene>
<dbReference type="RefSeq" id="WP_116978546.1">
    <property type="nucleotide sequence ID" value="NZ_QPMM01000016.1"/>
</dbReference>